<evidence type="ECO:0000256" key="5">
    <source>
        <dbReference type="ARBA" id="ARBA00023163"/>
    </source>
</evidence>
<accession>A0ABQ6E1A6</accession>
<dbReference type="Gene3D" id="3.40.640.10">
    <property type="entry name" value="Type I PLP-dependent aspartate aminotransferase-like (Major domain)"/>
    <property type="match status" value="1"/>
</dbReference>
<dbReference type="SMART" id="SM00345">
    <property type="entry name" value="HTH_GNTR"/>
    <property type="match status" value="1"/>
</dbReference>
<keyword evidence="4" id="KW-0238">DNA-binding</keyword>
<evidence type="ECO:0000259" key="6">
    <source>
        <dbReference type="PROSITE" id="PS50949"/>
    </source>
</evidence>
<reference evidence="8" key="1">
    <citation type="journal article" date="2019" name="Int. J. Syst. Evol. Microbiol.">
        <title>The Global Catalogue of Microorganisms (GCM) 10K type strain sequencing project: providing services to taxonomists for standard genome sequencing and annotation.</title>
        <authorList>
            <consortium name="The Broad Institute Genomics Platform"/>
            <consortium name="The Broad Institute Genome Sequencing Center for Infectious Disease"/>
            <person name="Wu L."/>
            <person name="Ma J."/>
        </authorList>
    </citation>
    <scope>NUCLEOTIDE SEQUENCE [LARGE SCALE GENOMIC DNA]</scope>
    <source>
        <strain evidence="8">NBRC 103166</strain>
    </source>
</reference>
<keyword evidence="3" id="KW-0805">Transcription regulation</keyword>
<dbReference type="Pfam" id="PF00392">
    <property type="entry name" value="GntR"/>
    <property type="match status" value="1"/>
</dbReference>
<dbReference type="CDD" id="cd00609">
    <property type="entry name" value="AAT_like"/>
    <property type="match status" value="1"/>
</dbReference>
<evidence type="ECO:0000256" key="2">
    <source>
        <dbReference type="ARBA" id="ARBA00022898"/>
    </source>
</evidence>
<dbReference type="Pfam" id="PF00155">
    <property type="entry name" value="Aminotran_1_2"/>
    <property type="match status" value="1"/>
</dbReference>
<evidence type="ECO:0000313" key="7">
    <source>
        <dbReference type="EMBL" id="GLS91112.1"/>
    </source>
</evidence>
<keyword evidence="5" id="KW-0804">Transcription</keyword>
<dbReference type="SUPFAM" id="SSF53383">
    <property type="entry name" value="PLP-dependent transferases"/>
    <property type="match status" value="1"/>
</dbReference>
<dbReference type="InterPro" id="IPR036390">
    <property type="entry name" value="WH_DNA-bd_sf"/>
</dbReference>
<evidence type="ECO:0000256" key="4">
    <source>
        <dbReference type="ARBA" id="ARBA00023125"/>
    </source>
</evidence>
<evidence type="ECO:0000313" key="8">
    <source>
        <dbReference type="Proteomes" id="UP001157353"/>
    </source>
</evidence>
<dbReference type="CDD" id="cd07377">
    <property type="entry name" value="WHTH_GntR"/>
    <property type="match status" value="1"/>
</dbReference>
<dbReference type="InterPro" id="IPR000524">
    <property type="entry name" value="Tscrpt_reg_HTH_GntR"/>
</dbReference>
<keyword evidence="2" id="KW-0663">Pyridoxal phosphate</keyword>
<dbReference type="InterPro" id="IPR004839">
    <property type="entry name" value="Aminotransferase_I/II_large"/>
</dbReference>
<dbReference type="Gene3D" id="1.10.10.10">
    <property type="entry name" value="Winged helix-like DNA-binding domain superfamily/Winged helix DNA-binding domain"/>
    <property type="match status" value="1"/>
</dbReference>
<protein>
    <submittedName>
        <fullName evidence="7">GntR family transcriptional regulator</fullName>
    </submittedName>
</protein>
<dbReference type="Proteomes" id="UP001157353">
    <property type="component" value="Unassembled WGS sequence"/>
</dbReference>
<dbReference type="PRINTS" id="PR00035">
    <property type="entry name" value="HTHGNTR"/>
</dbReference>
<proteinExistence type="inferred from homology"/>
<comment type="caution">
    <text evidence="7">The sequence shown here is derived from an EMBL/GenBank/DDBJ whole genome shotgun (WGS) entry which is preliminary data.</text>
</comment>
<dbReference type="InterPro" id="IPR036388">
    <property type="entry name" value="WH-like_DNA-bd_sf"/>
</dbReference>
<evidence type="ECO:0000256" key="3">
    <source>
        <dbReference type="ARBA" id="ARBA00023015"/>
    </source>
</evidence>
<dbReference type="SUPFAM" id="SSF46785">
    <property type="entry name" value="Winged helix' DNA-binding domain"/>
    <property type="match status" value="1"/>
</dbReference>
<dbReference type="PANTHER" id="PTHR46577">
    <property type="entry name" value="HTH-TYPE TRANSCRIPTIONAL REGULATORY PROTEIN GABR"/>
    <property type="match status" value="1"/>
</dbReference>
<comment type="similarity">
    <text evidence="1">In the C-terminal section; belongs to the class-I pyridoxal-phosphate-dependent aminotransferase family.</text>
</comment>
<dbReference type="EMBL" id="BSPQ01000010">
    <property type="protein sequence ID" value="GLS91112.1"/>
    <property type="molecule type" value="Genomic_DNA"/>
</dbReference>
<gene>
    <name evidence="7" type="ORF">GCM10007916_21810</name>
</gene>
<keyword evidence="8" id="KW-1185">Reference proteome</keyword>
<evidence type="ECO:0000256" key="1">
    <source>
        <dbReference type="ARBA" id="ARBA00005384"/>
    </source>
</evidence>
<feature type="domain" description="HTH gntR-type" evidence="6">
    <location>
        <begin position="15"/>
        <end position="83"/>
    </location>
</feature>
<dbReference type="PROSITE" id="PS50949">
    <property type="entry name" value="HTH_GNTR"/>
    <property type="match status" value="1"/>
</dbReference>
<dbReference type="InterPro" id="IPR015424">
    <property type="entry name" value="PyrdxlP-dep_Trfase"/>
</dbReference>
<organism evidence="7 8">
    <name type="scientific">Psychromonas marina</name>
    <dbReference type="NCBI Taxonomy" id="88364"/>
    <lineage>
        <taxon>Bacteria</taxon>
        <taxon>Pseudomonadati</taxon>
        <taxon>Pseudomonadota</taxon>
        <taxon>Gammaproteobacteria</taxon>
        <taxon>Alteromonadales</taxon>
        <taxon>Psychromonadaceae</taxon>
        <taxon>Psychromonas</taxon>
    </lineage>
</organism>
<name>A0ABQ6E1A6_9GAMM</name>
<dbReference type="RefSeq" id="WP_284204238.1">
    <property type="nucleotide sequence ID" value="NZ_BSPQ01000010.1"/>
</dbReference>
<dbReference type="InterPro" id="IPR051446">
    <property type="entry name" value="HTH_trans_reg/aminotransferase"/>
</dbReference>
<dbReference type="PANTHER" id="PTHR46577:SF1">
    <property type="entry name" value="HTH-TYPE TRANSCRIPTIONAL REGULATORY PROTEIN GABR"/>
    <property type="match status" value="1"/>
</dbReference>
<dbReference type="InterPro" id="IPR015421">
    <property type="entry name" value="PyrdxlP-dep_Trfase_major"/>
</dbReference>
<sequence>MKTLNIKAVSDEQKQAKYLAISQAIREAIKCGQVISSEQLPSARQLAEQLKTNRHTIMAAYNELIAQGWITSKQRKGYFVAADLPVNSSLRNKPMETLPAQPFRWKFTKNTDPSTIQTTASYRYNFAGGTPDISLFPFHEFKSYVGDAFSRPNINELNYGNTAGYTPLITQVTQYLRRARSITNREIVITNGSQEALYILSQILLSPILSVATEAMGYAPAWRCFTSSGASIISIKQDQQGMIPEALEQAIERQIQIGQPIALVYLTPLHQYPTTVTLPVSRRHAIYRIASKHNIAIIEDDYDHEYHYRCQPLAPIASDDPSGLVIYLSTFSKVMFPGVRIGFMALDKTLSDAVVNYKTIINHKVSVPMQDAIARWMQAGAFERYLRKATKIYHQRRDFMVQQLTHYQQLGRVKSFTIPDGGMAMWVELNESAELLAKTALSDAIFIQQEGQFLVDKTQSKDRFIRLGFAGLSTQDIASGLKCIFKAR</sequence>